<sequence length="60" mass="6770">MGIVLLHPPQTRPIATPIFCIQSLLSLRMRLWSDSIGYQMKVGPIKIVSIFNRQGIVMTC</sequence>
<organism evidence="1 2">
    <name type="scientific">Kingdonia uniflora</name>
    <dbReference type="NCBI Taxonomy" id="39325"/>
    <lineage>
        <taxon>Eukaryota</taxon>
        <taxon>Viridiplantae</taxon>
        <taxon>Streptophyta</taxon>
        <taxon>Embryophyta</taxon>
        <taxon>Tracheophyta</taxon>
        <taxon>Spermatophyta</taxon>
        <taxon>Magnoliopsida</taxon>
        <taxon>Ranunculales</taxon>
        <taxon>Circaeasteraceae</taxon>
        <taxon>Kingdonia</taxon>
    </lineage>
</organism>
<dbReference type="EMBL" id="JACGCM010002347">
    <property type="protein sequence ID" value="KAF6140803.1"/>
    <property type="molecule type" value="Genomic_DNA"/>
</dbReference>
<dbReference type="Proteomes" id="UP000541444">
    <property type="component" value="Unassembled WGS sequence"/>
</dbReference>
<dbReference type="AlphaFoldDB" id="A0A7J7LDU8"/>
<gene>
    <name evidence="1" type="ORF">GIB67_042216</name>
</gene>
<protein>
    <submittedName>
        <fullName evidence="1">Uncharacterized protein</fullName>
    </submittedName>
</protein>
<comment type="caution">
    <text evidence="1">The sequence shown here is derived from an EMBL/GenBank/DDBJ whole genome shotgun (WGS) entry which is preliminary data.</text>
</comment>
<accession>A0A7J7LDU8</accession>
<proteinExistence type="predicted"/>
<evidence type="ECO:0000313" key="2">
    <source>
        <dbReference type="Proteomes" id="UP000541444"/>
    </source>
</evidence>
<evidence type="ECO:0000313" key="1">
    <source>
        <dbReference type="EMBL" id="KAF6140803.1"/>
    </source>
</evidence>
<reference evidence="1 2" key="1">
    <citation type="journal article" date="2020" name="IScience">
        <title>Genome Sequencing of the Endangered Kingdonia uniflora (Circaeasteraceae, Ranunculales) Reveals Potential Mechanisms of Evolutionary Specialization.</title>
        <authorList>
            <person name="Sun Y."/>
            <person name="Deng T."/>
            <person name="Zhang A."/>
            <person name="Moore M.J."/>
            <person name="Landis J.B."/>
            <person name="Lin N."/>
            <person name="Zhang H."/>
            <person name="Zhang X."/>
            <person name="Huang J."/>
            <person name="Zhang X."/>
            <person name="Sun H."/>
            <person name="Wang H."/>
        </authorList>
    </citation>
    <scope>NUCLEOTIDE SEQUENCE [LARGE SCALE GENOMIC DNA]</scope>
    <source>
        <strain evidence="1">TB1705</strain>
        <tissue evidence="1">Leaf</tissue>
    </source>
</reference>
<keyword evidence="2" id="KW-1185">Reference proteome</keyword>
<name>A0A7J7LDU8_9MAGN</name>